<proteinExistence type="predicted"/>
<sequence>MVIKLAIGDDKRKKKAMQVVAGFEGVVSVTADMKQNLITVVGETDPICLTCKLRRFGCTELVSYGPVEKPKPPEKPKPTEPKPSQLVICHPHPTCCYIDGCPYDCLRDENPNFCTIL</sequence>
<keyword evidence="3" id="KW-1185">Reference proteome</keyword>
<evidence type="ECO:0000313" key="3">
    <source>
        <dbReference type="Proteomes" id="UP000824469"/>
    </source>
</evidence>
<reference evidence="2 3" key="1">
    <citation type="journal article" date="2021" name="Nat. Plants">
        <title>The Taxus genome provides insights into paclitaxel biosynthesis.</title>
        <authorList>
            <person name="Xiong X."/>
            <person name="Gou J."/>
            <person name="Liao Q."/>
            <person name="Li Y."/>
            <person name="Zhou Q."/>
            <person name="Bi G."/>
            <person name="Li C."/>
            <person name="Du R."/>
            <person name="Wang X."/>
            <person name="Sun T."/>
            <person name="Guo L."/>
            <person name="Liang H."/>
            <person name="Lu P."/>
            <person name="Wu Y."/>
            <person name="Zhang Z."/>
            <person name="Ro D.K."/>
            <person name="Shang Y."/>
            <person name="Huang S."/>
            <person name="Yan J."/>
        </authorList>
    </citation>
    <scope>NUCLEOTIDE SEQUENCE [LARGE SCALE GENOMIC DNA]</scope>
    <source>
        <strain evidence="2">Ta-2019</strain>
    </source>
</reference>
<dbReference type="PANTHER" id="PTHR45811:SF80">
    <property type="entry name" value="COPPER TRANSPORT PROTEIN FAMILY-RELATED"/>
    <property type="match status" value="1"/>
</dbReference>
<protein>
    <recommendedName>
        <fullName evidence="4">HMA domain-containing protein</fullName>
    </recommendedName>
</protein>
<dbReference type="OMA" id="GETDPIC"/>
<evidence type="ECO:0000256" key="1">
    <source>
        <dbReference type="ARBA" id="ARBA00022723"/>
    </source>
</evidence>
<dbReference type="PANTHER" id="PTHR45811">
    <property type="entry name" value="COPPER TRANSPORT PROTEIN FAMILY-RELATED"/>
    <property type="match status" value="1"/>
</dbReference>
<comment type="caution">
    <text evidence="2">The sequence shown here is derived from an EMBL/GenBank/DDBJ whole genome shotgun (WGS) entry which is preliminary data.</text>
</comment>
<evidence type="ECO:0000313" key="2">
    <source>
        <dbReference type="EMBL" id="KAH9306038.1"/>
    </source>
</evidence>
<dbReference type="EMBL" id="JAHRHJ020000008">
    <property type="protein sequence ID" value="KAH9306038.1"/>
    <property type="molecule type" value="Genomic_DNA"/>
</dbReference>
<dbReference type="Proteomes" id="UP000824469">
    <property type="component" value="Unassembled WGS sequence"/>
</dbReference>
<name>A0AA38FLR5_TAXCH</name>
<gene>
    <name evidence="2" type="ORF">KI387_010442</name>
</gene>
<dbReference type="GO" id="GO:0046872">
    <property type="term" value="F:metal ion binding"/>
    <property type="evidence" value="ECO:0007669"/>
    <property type="project" value="UniProtKB-KW"/>
</dbReference>
<accession>A0AA38FLR5</accession>
<dbReference type="AlphaFoldDB" id="A0AA38FLR5"/>
<organism evidence="2 3">
    <name type="scientific">Taxus chinensis</name>
    <name type="common">Chinese yew</name>
    <name type="synonym">Taxus wallichiana var. chinensis</name>
    <dbReference type="NCBI Taxonomy" id="29808"/>
    <lineage>
        <taxon>Eukaryota</taxon>
        <taxon>Viridiplantae</taxon>
        <taxon>Streptophyta</taxon>
        <taxon>Embryophyta</taxon>
        <taxon>Tracheophyta</taxon>
        <taxon>Spermatophyta</taxon>
        <taxon>Pinopsida</taxon>
        <taxon>Pinidae</taxon>
        <taxon>Conifers II</taxon>
        <taxon>Cupressales</taxon>
        <taxon>Taxaceae</taxon>
        <taxon>Taxus</taxon>
    </lineage>
</organism>
<dbReference type="Gene3D" id="3.30.70.100">
    <property type="match status" value="1"/>
</dbReference>
<dbReference type="InterPro" id="IPR051863">
    <property type="entry name" value="HIPP"/>
</dbReference>
<keyword evidence="1" id="KW-0479">Metal-binding</keyword>
<evidence type="ECO:0008006" key="4">
    <source>
        <dbReference type="Google" id="ProtNLM"/>
    </source>
</evidence>